<comment type="similarity">
    <text evidence="2">Belongs to the EamA transporter family.</text>
</comment>
<gene>
    <name evidence="8" type="ORF">SD71_17020</name>
</gene>
<feature type="transmembrane region" description="Helical" evidence="6">
    <location>
        <begin position="181"/>
        <end position="205"/>
    </location>
</feature>
<feature type="transmembrane region" description="Helical" evidence="6">
    <location>
        <begin position="93"/>
        <end position="113"/>
    </location>
</feature>
<dbReference type="PANTHER" id="PTHR32322">
    <property type="entry name" value="INNER MEMBRANE TRANSPORTER"/>
    <property type="match status" value="1"/>
</dbReference>
<organism evidence="8 9">
    <name type="scientific">Cohnella kolymensis</name>
    <dbReference type="NCBI Taxonomy" id="1590652"/>
    <lineage>
        <taxon>Bacteria</taxon>
        <taxon>Bacillati</taxon>
        <taxon>Bacillota</taxon>
        <taxon>Bacilli</taxon>
        <taxon>Bacillales</taxon>
        <taxon>Paenibacillaceae</taxon>
        <taxon>Cohnella</taxon>
    </lineage>
</organism>
<feature type="transmembrane region" description="Helical" evidence="6">
    <location>
        <begin position="150"/>
        <end position="169"/>
    </location>
</feature>
<evidence type="ECO:0000256" key="5">
    <source>
        <dbReference type="ARBA" id="ARBA00023136"/>
    </source>
</evidence>
<evidence type="ECO:0000256" key="3">
    <source>
        <dbReference type="ARBA" id="ARBA00022692"/>
    </source>
</evidence>
<feature type="transmembrane region" description="Helical" evidence="6">
    <location>
        <begin position="120"/>
        <end position="138"/>
    </location>
</feature>
<dbReference type="EMBL" id="JXAL01000026">
    <property type="protein sequence ID" value="KIL34901.1"/>
    <property type="molecule type" value="Genomic_DNA"/>
</dbReference>
<evidence type="ECO:0000256" key="6">
    <source>
        <dbReference type="SAM" id="Phobius"/>
    </source>
</evidence>
<feature type="domain" description="EamA" evidence="7">
    <location>
        <begin position="5"/>
        <end position="137"/>
    </location>
</feature>
<evidence type="ECO:0000313" key="8">
    <source>
        <dbReference type="EMBL" id="KIL34901.1"/>
    </source>
</evidence>
<feature type="transmembrane region" description="Helical" evidence="6">
    <location>
        <begin position="269"/>
        <end position="288"/>
    </location>
</feature>
<evidence type="ECO:0000256" key="4">
    <source>
        <dbReference type="ARBA" id="ARBA00022989"/>
    </source>
</evidence>
<protein>
    <submittedName>
        <fullName evidence="8">Transporter</fullName>
    </submittedName>
</protein>
<feature type="domain" description="EamA" evidence="7">
    <location>
        <begin position="152"/>
        <end position="285"/>
    </location>
</feature>
<evidence type="ECO:0000256" key="2">
    <source>
        <dbReference type="ARBA" id="ARBA00007362"/>
    </source>
</evidence>
<comment type="subcellular location">
    <subcellularLocation>
        <location evidence="1">Endomembrane system</location>
        <topology evidence="1">Multi-pass membrane protein</topology>
    </subcellularLocation>
</comment>
<dbReference type="PANTHER" id="PTHR32322:SF2">
    <property type="entry name" value="EAMA DOMAIN-CONTAINING PROTEIN"/>
    <property type="match status" value="1"/>
</dbReference>
<reference evidence="8 9" key="1">
    <citation type="submission" date="2014-12" db="EMBL/GenBank/DDBJ databases">
        <title>Draft genome sequence of Cohnella kolymensis strain B-2846.</title>
        <authorList>
            <person name="Karlyshev A.V."/>
            <person name="Kudryashova E.B."/>
        </authorList>
    </citation>
    <scope>NUCLEOTIDE SEQUENCE [LARGE SCALE GENOMIC DNA]</scope>
    <source>
        <strain evidence="8 9">VKM B-2846</strain>
    </source>
</reference>
<sequence length="303" mass="32931">MKSLIYILLALTSLLWAGNFVGGKYVIAAADPVTGAVLRYVIACVLFLFIVLAREKKFMPPRSTWLPLFWMGVTGVALFNLLMYWALERTTADHVGLLSALNPLSIAAANGLILREKIHFAGKLGMLVSLLGVVVVLTEGHPQRLAQFQFNTGDLLMLGAVVSWGLYAVAGRQATRELSPLMSTFWSSVIGTVVMLPFAIATWRVEQPDPAFWTAVVYSAIGGTVLATLFWNIGVKQLGGTSAGLFLNLNPFFTALLAFLLLGETLKPAHWVGVAFIVAGVLLFTYTAKRRTKRGVREGEEAA</sequence>
<dbReference type="RefSeq" id="WP_041066231.1">
    <property type="nucleotide sequence ID" value="NZ_JXAL01000026.1"/>
</dbReference>
<feature type="transmembrane region" description="Helical" evidence="6">
    <location>
        <begin position="211"/>
        <end position="233"/>
    </location>
</feature>
<feature type="transmembrane region" description="Helical" evidence="6">
    <location>
        <begin position="245"/>
        <end position="263"/>
    </location>
</feature>
<dbReference type="Pfam" id="PF00892">
    <property type="entry name" value="EamA"/>
    <property type="match status" value="2"/>
</dbReference>
<keyword evidence="9" id="KW-1185">Reference proteome</keyword>
<keyword evidence="4 6" id="KW-1133">Transmembrane helix</keyword>
<dbReference type="SUPFAM" id="SSF103481">
    <property type="entry name" value="Multidrug resistance efflux transporter EmrE"/>
    <property type="match status" value="2"/>
</dbReference>
<accession>A0ABR5A1G5</accession>
<keyword evidence="3 6" id="KW-0812">Transmembrane</keyword>
<dbReference type="Gene3D" id="1.10.3730.20">
    <property type="match status" value="1"/>
</dbReference>
<proteinExistence type="inferred from homology"/>
<evidence type="ECO:0000259" key="7">
    <source>
        <dbReference type="Pfam" id="PF00892"/>
    </source>
</evidence>
<name>A0ABR5A1G5_9BACL</name>
<feature type="transmembrane region" description="Helical" evidence="6">
    <location>
        <begin position="33"/>
        <end position="53"/>
    </location>
</feature>
<feature type="transmembrane region" description="Helical" evidence="6">
    <location>
        <begin position="65"/>
        <end position="87"/>
    </location>
</feature>
<dbReference type="InterPro" id="IPR050638">
    <property type="entry name" value="AA-Vitamin_Transporters"/>
</dbReference>
<keyword evidence="5 6" id="KW-0472">Membrane</keyword>
<dbReference type="Proteomes" id="UP000054526">
    <property type="component" value="Unassembled WGS sequence"/>
</dbReference>
<dbReference type="InterPro" id="IPR037185">
    <property type="entry name" value="EmrE-like"/>
</dbReference>
<evidence type="ECO:0000256" key="1">
    <source>
        <dbReference type="ARBA" id="ARBA00004127"/>
    </source>
</evidence>
<dbReference type="InterPro" id="IPR000620">
    <property type="entry name" value="EamA_dom"/>
</dbReference>
<evidence type="ECO:0000313" key="9">
    <source>
        <dbReference type="Proteomes" id="UP000054526"/>
    </source>
</evidence>
<comment type="caution">
    <text evidence="8">The sequence shown here is derived from an EMBL/GenBank/DDBJ whole genome shotgun (WGS) entry which is preliminary data.</text>
</comment>